<dbReference type="Proteomes" id="UP001295740">
    <property type="component" value="Unassembled WGS sequence"/>
</dbReference>
<evidence type="ECO:0000313" key="4">
    <source>
        <dbReference type="Proteomes" id="UP001295740"/>
    </source>
</evidence>
<proteinExistence type="predicted"/>
<evidence type="ECO:0000259" key="2">
    <source>
        <dbReference type="Pfam" id="PF00109"/>
    </source>
</evidence>
<evidence type="ECO:0000313" key="3">
    <source>
        <dbReference type="EMBL" id="CAJ2501240.1"/>
    </source>
</evidence>
<dbReference type="Pfam" id="PF00109">
    <property type="entry name" value="ketoacyl-synt"/>
    <property type="match status" value="1"/>
</dbReference>
<accession>A0AAI8YDZ0</accession>
<reference evidence="3" key="1">
    <citation type="submission" date="2023-10" db="EMBL/GenBank/DDBJ databases">
        <authorList>
            <person name="Hackl T."/>
        </authorList>
    </citation>
    <scope>NUCLEOTIDE SEQUENCE</scope>
</reference>
<sequence>MPPSGHVYVDNKKLLVFDEQGVQPETITSSLKQHPKAKAAVAFDSSFFWIPIDEAKAVDAQQRFLLEAVLDIIEGYLLSNTEVACPYHMHPSSPTPSSTPSTRCKPTSSSTSRRFPKRRLDARPQSAQAPRAVYGTASPWRTPIPTGHFQGASSRMVRQATTSPGTKARVVHVATLRPAQRRSRVELLGREAGYEPIVDIRGIKINATTREGGPMSKIIKQLTDAGPHPEVTRSPTSKRRPPSLRAVVALQEGNFGSMAYYSNSQGFEASPMAAGPAFRAEEERISGTPTKEKSEYSDKNTECFW</sequence>
<dbReference type="EMBL" id="CAUWAG010000003">
    <property type="protein sequence ID" value="CAJ2501240.1"/>
    <property type="molecule type" value="Genomic_DNA"/>
</dbReference>
<dbReference type="AlphaFoldDB" id="A0AAI8YDZ0"/>
<organism evidence="3 4">
    <name type="scientific">Anthostomella pinea</name>
    <dbReference type="NCBI Taxonomy" id="933095"/>
    <lineage>
        <taxon>Eukaryota</taxon>
        <taxon>Fungi</taxon>
        <taxon>Dikarya</taxon>
        <taxon>Ascomycota</taxon>
        <taxon>Pezizomycotina</taxon>
        <taxon>Sordariomycetes</taxon>
        <taxon>Xylariomycetidae</taxon>
        <taxon>Xylariales</taxon>
        <taxon>Xylariaceae</taxon>
        <taxon>Anthostomella</taxon>
    </lineage>
</organism>
<feature type="compositionally biased region" description="Basic and acidic residues" evidence="1">
    <location>
        <begin position="279"/>
        <end position="305"/>
    </location>
</feature>
<evidence type="ECO:0000256" key="1">
    <source>
        <dbReference type="SAM" id="MobiDB-lite"/>
    </source>
</evidence>
<dbReference type="InterPro" id="IPR016039">
    <property type="entry name" value="Thiolase-like"/>
</dbReference>
<name>A0AAI8YDZ0_9PEZI</name>
<dbReference type="InterPro" id="IPR014030">
    <property type="entry name" value="Ketoacyl_synth_N"/>
</dbReference>
<feature type="region of interest" description="Disordered" evidence="1">
    <location>
        <begin position="224"/>
        <end position="243"/>
    </location>
</feature>
<feature type="compositionally biased region" description="Low complexity" evidence="1">
    <location>
        <begin position="91"/>
        <end position="113"/>
    </location>
</feature>
<keyword evidence="4" id="KW-1185">Reference proteome</keyword>
<comment type="caution">
    <text evidence="3">The sequence shown here is derived from an EMBL/GenBank/DDBJ whole genome shotgun (WGS) entry which is preliminary data.</text>
</comment>
<protein>
    <submittedName>
        <fullName evidence="3">Uu.00g040930.m01.CDS01</fullName>
    </submittedName>
</protein>
<gene>
    <name evidence="3" type="ORF">KHLLAP_LOCUS1708</name>
</gene>
<feature type="region of interest" description="Disordered" evidence="1">
    <location>
        <begin position="89"/>
        <end position="143"/>
    </location>
</feature>
<dbReference type="Gene3D" id="3.40.47.10">
    <property type="match status" value="1"/>
</dbReference>
<feature type="domain" description="Beta-ketoacyl synthase-like N-terminal" evidence="2">
    <location>
        <begin position="34"/>
        <end position="80"/>
    </location>
</feature>
<feature type="region of interest" description="Disordered" evidence="1">
    <location>
        <begin position="271"/>
        <end position="305"/>
    </location>
</feature>
<dbReference type="GO" id="GO:0016746">
    <property type="term" value="F:acyltransferase activity"/>
    <property type="evidence" value="ECO:0007669"/>
    <property type="project" value="InterPro"/>
</dbReference>